<feature type="compositionally biased region" description="Pro residues" evidence="1">
    <location>
        <begin position="7"/>
        <end position="21"/>
    </location>
</feature>
<dbReference type="EMBL" id="CAUYUJ010017713">
    <property type="protein sequence ID" value="CAK0877196.1"/>
    <property type="molecule type" value="Genomic_DNA"/>
</dbReference>
<accession>A0ABN9VUH0</accession>
<keyword evidence="3" id="KW-1185">Reference proteome</keyword>
<evidence type="ECO:0000313" key="3">
    <source>
        <dbReference type="Proteomes" id="UP001189429"/>
    </source>
</evidence>
<reference evidence="2" key="1">
    <citation type="submission" date="2023-10" db="EMBL/GenBank/DDBJ databases">
        <authorList>
            <person name="Chen Y."/>
            <person name="Shah S."/>
            <person name="Dougan E. K."/>
            <person name="Thang M."/>
            <person name="Chan C."/>
        </authorList>
    </citation>
    <scope>NUCLEOTIDE SEQUENCE [LARGE SCALE GENOMIC DNA]</scope>
</reference>
<gene>
    <name evidence="2" type="ORF">PCOR1329_LOCUS61318</name>
</gene>
<proteinExistence type="predicted"/>
<evidence type="ECO:0000313" key="2">
    <source>
        <dbReference type="EMBL" id="CAK0877196.1"/>
    </source>
</evidence>
<comment type="caution">
    <text evidence="2">The sequence shown here is derived from an EMBL/GenBank/DDBJ whole genome shotgun (WGS) entry which is preliminary data.</text>
</comment>
<dbReference type="Proteomes" id="UP001189429">
    <property type="component" value="Unassembled WGS sequence"/>
</dbReference>
<sequence>MVSPQIMAPPSPSSTSPAPPPEAEHMPRATICGTLLFACPRARGRAGQKHSRARLPRKSEVVRAMVVGASAPQKHLPLSVAAGHKCRKYSWSSRRTEREN</sequence>
<feature type="non-terminal residue" evidence="2">
    <location>
        <position position="100"/>
    </location>
</feature>
<organism evidence="2 3">
    <name type="scientific">Prorocentrum cordatum</name>
    <dbReference type="NCBI Taxonomy" id="2364126"/>
    <lineage>
        <taxon>Eukaryota</taxon>
        <taxon>Sar</taxon>
        <taxon>Alveolata</taxon>
        <taxon>Dinophyceae</taxon>
        <taxon>Prorocentrales</taxon>
        <taxon>Prorocentraceae</taxon>
        <taxon>Prorocentrum</taxon>
    </lineage>
</organism>
<evidence type="ECO:0000256" key="1">
    <source>
        <dbReference type="SAM" id="MobiDB-lite"/>
    </source>
</evidence>
<feature type="region of interest" description="Disordered" evidence="1">
    <location>
        <begin position="1"/>
        <end position="27"/>
    </location>
</feature>
<protein>
    <submittedName>
        <fullName evidence="2">Uncharacterized protein</fullName>
    </submittedName>
</protein>
<name>A0ABN9VUH0_9DINO</name>